<evidence type="ECO:0000313" key="3">
    <source>
        <dbReference type="Proteomes" id="UP000273500"/>
    </source>
</evidence>
<dbReference type="GO" id="GO:0010181">
    <property type="term" value="F:FMN binding"/>
    <property type="evidence" value="ECO:0007669"/>
    <property type="project" value="TreeGrafter"/>
</dbReference>
<dbReference type="InterPro" id="IPR005025">
    <property type="entry name" value="FMN_Rdtase-like_dom"/>
</dbReference>
<evidence type="ECO:0000313" key="2">
    <source>
        <dbReference type="EMBL" id="RSK44079.1"/>
    </source>
</evidence>
<dbReference type="Proteomes" id="UP000273500">
    <property type="component" value="Unassembled WGS sequence"/>
</dbReference>
<dbReference type="InterPro" id="IPR029039">
    <property type="entry name" value="Flavoprotein-like_sf"/>
</dbReference>
<dbReference type="Pfam" id="PF03358">
    <property type="entry name" value="FMN_red"/>
    <property type="match status" value="1"/>
</dbReference>
<dbReference type="InterPro" id="IPR050712">
    <property type="entry name" value="NAD(P)H-dep_reductase"/>
</dbReference>
<accession>A0A3R9MYV5</accession>
<organism evidence="2 3">
    <name type="scientific">Hymenobacter rigui</name>
    <dbReference type="NCBI Taxonomy" id="334424"/>
    <lineage>
        <taxon>Bacteria</taxon>
        <taxon>Pseudomonadati</taxon>
        <taxon>Bacteroidota</taxon>
        <taxon>Cytophagia</taxon>
        <taxon>Cytophagales</taxon>
        <taxon>Hymenobacteraceae</taxon>
        <taxon>Hymenobacter</taxon>
    </lineage>
</organism>
<dbReference type="SUPFAM" id="SSF52218">
    <property type="entry name" value="Flavoproteins"/>
    <property type="match status" value="1"/>
</dbReference>
<dbReference type="Gene3D" id="3.40.50.360">
    <property type="match status" value="1"/>
</dbReference>
<dbReference type="PANTHER" id="PTHR30543">
    <property type="entry name" value="CHROMATE REDUCTASE"/>
    <property type="match status" value="1"/>
</dbReference>
<sequence>MSNPTPKLVGLGGSLRAGSYSAAALRTGLSIATERGALTELLDLGKLHLPLYVPDLPIQEYPPESQAVIEHVVTAFRSADAMLWATPIYHGAMSGAFKNALDYMQLLARDPLPYLQGRAVGLLSIAGPTPLSQMADCVAELRAWVAPTRVTLLAQDFSPELTLTSEVGIRRLTRVVTELLSFKR</sequence>
<reference evidence="2 3" key="1">
    <citation type="submission" date="2018-12" db="EMBL/GenBank/DDBJ databases">
        <authorList>
            <person name="Feng G."/>
            <person name="Zhu H."/>
        </authorList>
    </citation>
    <scope>NUCLEOTIDE SEQUENCE [LARGE SCALE GENOMIC DNA]</scope>
    <source>
        <strain evidence="2 3">KCTC 12533</strain>
    </source>
</reference>
<dbReference type="AlphaFoldDB" id="A0A3R9MYV5"/>
<dbReference type="GO" id="GO:0005829">
    <property type="term" value="C:cytosol"/>
    <property type="evidence" value="ECO:0007669"/>
    <property type="project" value="TreeGrafter"/>
</dbReference>
<dbReference type="GO" id="GO:0016491">
    <property type="term" value="F:oxidoreductase activity"/>
    <property type="evidence" value="ECO:0007669"/>
    <property type="project" value="InterPro"/>
</dbReference>
<protein>
    <submittedName>
        <fullName evidence="2">NAD(P)H-dependent oxidoreductase</fullName>
    </submittedName>
</protein>
<comment type="caution">
    <text evidence="2">The sequence shown here is derived from an EMBL/GenBank/DDBJ whole genome shotgun (WGS) entry which is preliminary data.</text>
</comment>
<evidence type="ECO:0000259" key="1">
    <source>
        <dbReference type="Pfam" id="PF03358"/>
    </source>
</evidence>
<proteinExistence type="predicted"/>
<keyword evidence="3" id="KW-1185">Reference proteome</keyword>
<gene>
    <name evidence="2" type="ORF">EI291_20205</name>
</gene>
<dbReference type="OrthoDB" id="9812295at2"/>
<dbReference type="RefSeq" id="WP_125424101.1">
    <property type="nucleotide sequence ID" value="NZ_RWIT01000018.1"/>
</dbReference>
<name>A0A3R9MYV5_9BACT</name>
<feature type="domain" description="NADPH-dependent FMN reductase-like" evidence="1">
    <location>
        <begin position="6"/>
        <end position="148"/>
    </location>
</feature>
<dbReference type="PANTHER" id="PTHR30543:SF21">
    <property type="entry name" value="NAD(P)H-DEPENDENT FMN REDUCTASE LOT6"/>
    <property type="match status" value="1"/>
</dbReference>
<dbReference type="EMBL" id="RWIT01000018">
    <property type="protein sequence ID" value="RSK44079.1"/>
    <property type="molecule type" value="Genomic_DNA"/>
</dbReference>